<evidence type="ECO:0000256" key="3">
    <source>
        <dbReference type="ARBA" id="ARBA00022846"/>
    </source>
</evidence>
<dbReference type="EMBL" id="DYDO01000011">
    <property type="protein sequence ID" value="DBA16203.1"/>
    <property type="molecule type" value="Genomic_DNA"/>
</dbReference>
<evidence type="ECO:0000256" key="8">
    <source>
        <dbReference type="ARBA" id="ARBA00046435"/>
    </source>
</evidence>
<dbReference type="AlphaFoldDB" id="A0AAV2ZQF4"/>
<protein>
    <submittedName>
        <fullName evidence="9">Uncharacterized protein</fullName>
    </submittedName>
</protein>
<evidence type="ECO:0000256" key="7">
    <source>
        <dbReference type="ARBA" id="ARBA00035003"/>
    </source>
</evidence>
<comment type="function">
    <text evidence="7">Microtubule inner protein (MIP) part of the dynein-decorated doublet microtubules (DMTs) in cilia axoneme, which is required for motile cilia beating.</text>
</comment>
<dbReference type="PANTHER" id="PTHR31180">
    <property type="entry name" value="CILIA- AND FLAGELLA-ASSOCIATED PROTEIN 107-RELATED"/>
    <property type="match status" value="1"/>
</dbReference>
<proteinExistence type="predicted"/>
<keyword evidence="6" id="KW-0966">Cell projection</keyword>
<evidence type="ECO:0000256" key="2">
    <source>
        <dbReference type="ARBA" id="ARBA00022490"/>
    </source>
</evidence>
<evidence type="ECO:0000256" key="5">
    <source>
        <dbReference type="ARBA" id="ARBA00023212"/>
    </source>
</evidence>
<evidence type="ECO:0000313" key="9">
    <source>
        <dbReference type="EMBL" id="DBA16203.1"/>
    </source>
</evidence>
<evidence type="ECO:0000256" key="4">
    <source>
        <dbReference type="ARBA" id="ARBA00023069"/>
    </source>
</evidence>
<comment type="subcellular location">
    <subcellularLocation>
        <location evidence="1">Cytoplasm</location>
        <location evidence="1">Cytoskeleton</location>
        <location evidence="1">Flagellum axoneme</location>
    </subcellularLocation>
</comment>
<comment type="subunit">
    <text evidence="8">Microtubule inner protein component of sperm flagellar doublet microtubules.</text>
</comment>
<dbReference type="InterPro" id="IPR009524">
    <property type="entry name" value="CFAP68"/>
</dbReference>
<gene>
    <name evidence="9" type="ORF">GDO54_003622</name>
</gene>
<dbReference type="GO" id="GO:0030317">
    <property type="term" value="P:flagellated sperm motility"/>
    <property type="evidence" value="ECO:0007669"/>
    <property type="project" value="InterPro"/>
</dbReference>
<keyword evidence="10" id="KW-1185">Reference proteome</keyword>
<dbReference type="GO" id="GO:0005634">
    <property type="term" value="C:nucleus"/>
    <property type="evidence" value="ECO:0007669"/>
    <property type="project" value="InterPro"/>
</dbReference>
<keyword evidence="4" id="KW-0969">Cilium</keyword>
<dbReference type="Pfam" id="PF06608">
    <property type="entry name" value="CFAP68"/>
    <property type="match status" value="1"/>
</dbReference>
<keyword evidence="3" id="KW-0282">Flagellum</keyword>
<dbReference type="GO" id="GO:0005930">
    <property type="term" value="C:axoneme"/>
    <property type="evidence" value="ECO:0007669"/>
    <property type="project" value="UniProtKB-ARBA"/>
</dbReference>
<accession>A0AAV2ZQF4</accession>
<organism evidence="9 10">
    <name type="scientific">Pyxicephalus adspersus</name>
    <name type="common">African bullfrog</name>
    <dbReference type="NCBI Taxonomy" id="30357"/>
    <lineage>
        <taxon>Eukaryota</taxon>
        <taxon>Metazoa</taxon>
        <taxon>Chordata</taxon>
        <taxon>Craniata</taxon>
        <taxon>Vertebrata</taxon>
        <taxon>Euteleostomi</taxon>
        <taxon>Amphibia</taxon>
        <taxon>Batrachia</taxon>
        <taxon>Anura</taxon>
        <taxon>Neobatrachia</taxon>
        <taxon>Ranoidea</taxon>
        <taxon>Pyxicephalidae</taxon>
        <taxon>Pyxicephalinae</taxon>
        <taxon>Pyxicephalus</taxon>
    </lineage>
</organism>
<keyword evidence="2" id="KW-0963">Cytoplasm</keyword>
<dbReference type="PANTHER" id="PTHR31180:SF3">
    <property type="entry name" value="EXPRESSED SEQUENCE EH456644"/>
    <property type="match status" value="1"/>
</dbReference>
<evidence type="ECO:0000256" key="1">
    <source>
        <dbReference type="ARBA" id="ARBA00004611"/>
    </source>
</evidence>
<name>A0AAV2ZQF4_PYXAD</name>
<reference evidence="9" key="1">
    <citation type="thesis" date="2020" institute="ProQuest LLC" country="789 East Eisenhower Parkway, Ann Arbor, MI, USA">
        <title>Comparative Genomics and Chromosome Evolution.</title>
        <authorList>
            <person name="Mudd A.B."/>
        </authorList>
    </citation>
    <scope>NUCLEOTIDE SEQUENCE</scope>
    <source>
        <strain evidence="9">1538</strain>
        <tissue evidence="9">Blood</tissue>
    </source>
</reference>
<sequence length="127" mass="14851">MAFYNSDLKADGHGEVWLDYGSDVKLKQYGWRCTTKEDSYSNKTLLGNWNQERYDLCKLKERKPLSSQYAHYYETSYSADYTKKGGLDARQVFKREPHVFPAHQPELDPPQYRSPQKSCYTIDFGSS</sequence>
<keyword evidence="5" id="KW-0206">Cytoskeleton</keyword>
<evidence type="ECO:0000256" key="6">
    <source>
        <dbReference type="ARBA" id="ARBA00023273"/>
    </source>
</evidence>
<dbReference type="Proteomes" id="UP001181693">
    <property type="component" value="Unassembled WGS sequence"/>
</dbReference>
<evidence type="ECO:0000313" key="10">
    <source>
        <dbReference type="Proteomes" id="UP001181693"/>
    </source>
</evidence>
<dbReference type="InterPro" id="IPR037662">
    <property type="entry name" value="CFAP68/107"/>
</dbReference>
<comment type="caution">
    <text evidence="9">The sequence shown here is derived from an EMBL/GenBank/DDBJ whole genome shotgun (WGS) entry which is preliminary data.</text>
</comment>